<dbReference type="InterPro" id="IPR049435">
    <property type="entry name" value="Cas_Cas6_C"/>
</dbReference>
<evidence type="ECO:0000256" key="3">
    <source>
        <dbReference type="ARBA" id="ARBA00023118"/>
    </source>
</evidence>
<protein>
    <recommendedName>
        <fullName evidence="4">CRISPR-associated endoribonuclease</fullName>
    </recommendedName>
</protein>
<dbReference type="AlphaFoldDB" id="A0A2S5E933"/>
<dbReference type="InterPro" id="IPR045747">
    <property type="entry name" value="CRISPR-assoc_prot_Cas6_N_sf"/>
</dbReference>
<evidence type="ECO:0000259" key="6">
    <source>
        <dbReference type="Pfam" id="PF01881"/>
    </source>
</evidence>
<gene>
    <name evidence="7" type="ORF">AA81_13640</name>
</gene>
<dbReference type="Proteomes" id="UP000236950">
    <property type="component" value="Unassembled WGS sequence"/>
</dbReference>
<dbReference type="PANTHER" id="PTHR36984">
    <property type="entry name" value="CRISPR-ASSOCIATED ENDORIBONUCLEASE CAS6 1"/>
    <property type="match status" value="1"/>
</dbReference>
<keyword evidence="3" id="KW-0051">Antiviral defense</keyword>
<sequence length="248" mass="28842">MRLNIQFSFHNLILPVNYNHIIQAFILDLIDDAQYRSFVHNEGFSYEKRKYKLFSFSRLKGKFSLNRKDKTIEFSDNVSLKISSHDKNLIQYCADSLLFKDDFELLGQKINVEKLEYDDLEIKSDKIKVKTLSPITVYSTIVQNSSKKTIYFSPNDDNFSKLIRENLIKKYLAYYDSYLPNEISNDEFVIKEADQKGSKMIITKYQNFIIKGWHGVFEIQGNPSLLKIGYDSGFGAKNSQGFGLVEVI</sequence>
<dbReference type="GO" id="GO:0003723">
    <property type="term" value="F:RNA binding"/>
    <property type="evidence" value="ECO:0007669"/>
    <property type="project" value="UniProtKB-KW"/>
</dbReference>
<dbReference type="NCBIfam" id="TIGR01877">
    <property type="entry name" value="cas_cas6"/>
    <property type="match status" value="1"/>
</dbReference>
<proteinExistence type="inferred from homology"/>
<accession>A0A2S5E933</accession>
<dbReference type="GO" id="GO:0016788">
    <property type="term" value="F:hydrolase activity, acting on ester bonds"/>
    <property type="evidence" value="ECO:0007669"/>
    <property type="project" value="InterPro"/>
</dbReference>
<dbReference type="PIRSF" id="PIRSF005054">
    <property type="entry name" value="PF1131"/>
    <property type="match status" value="1"/>
</dbReference>
<evidence type="ECO:0000256" key="2">
    <source>
        <dbReference type="ARBA" id="ARBA00022884"/>
    </source>
</evidence>
<comment type="similarity">
    <text evidence="1 4">Belongs to the CRISPR-associated protein Cas6/Cse3/CasE family.</text>
</comment>
<organism evidence="7 8">
    <name type="scientific">Petrotoga halophila DSM 16923</name>
    <dbReference type="NCBI Taxonomy" id="1122953"/>
    <lineage>
        <taxon>Bacteria</taxon>
        <taxon>Thermotogati</taxon>
        <taxon>Thermotogota</taxon>
        <taxon>Thermotogae</taxon>
        <taxon>Petrotogales</taxon>
        <taxon>Petrotogaceae</taxon>
        <taxon>Petrotoga</taxon>
    </lineage>
</organism>
<dbReference type="GO" id="GO:0051607">
    <property type="term" value="P:defense response to virus"/>
    <property type="evidence" value="ECO:0007669"/>
    <property type="project" value="UniProtKB-KW"/>
</dbReference>
<evidence type="ECO:0000256" key="1">
    <source>
        <dbReference type="ARBA" id="ARBA00005937"/>
    </source>
</evidence>
<dbReference type="PANTHER" id="PTHR36984:SF1">
    <property type="entry name" value="CRISPR-ASSOCIATED ENDORIBONUCLEASE CAS6 1"/>
    <property type="match status" value="1"/>
</dbReference>
<feature type="site" description="Transition state stabilizer" evidence="5">
    <location>
        <position position="52"/>
    </location>
</feature>
<dbReference type="InterPro" id="IPR010156">
    <property type="entry name" value="CRISPR-assoc_prot_Cas6"/>
</dbReference>
<name>A0A2S5E933_9BACT</name>
<dbReference type="Gene3D" id="3.30.70.1890">
    <property type="match status" value="1"/>
</dbReference>
<dbReference type="Pfam" id="PF01881">
    <property type="entry name" value="Cas_Cas6_C"/>
    <property type="match status" value="1"/>
</dbReference>
<feature type="domain" description="CRISPR associated protein Cas6 C-terminal" evidence="6">
    <location>
        <begin position="121"/>
        <end position="247"/>
    </location>
</feature>
<dbReference type="RefSeq" id="WP_103899361.1">
    <property type="nucleotide sequence ID" value="NZ_JALY01000344.1"/>
</dbReference>
<comment type="function">
    <text evidence="4">CRISPR (clustered regularly interspaced short palindromic repeat), is an adaptive immune system that provides protection against mobile genetic elements (viruses, transposable elements and conjugative plasmids). CRISPR clusters contain sequences complementary to antecedent mobile elements and target invading nucleic acids. CRISPR clusters are transcribed and processed into CRISPR RNA (crRNA).</text>
</comment>
<evidence type="ECO:0000313" key="8">
    <source>
        <dbReference type="Proteomes" id="UP000236950"/>
    </source>
</evidence>
<dbReference type="CDD" id="cd21140">
    <property type="entry name" value="Cas6_I-like"/>
    <property type="match status" value="1"/>
</dbReference>
<comment type="caution">
    <text evidence="7">The sequence shown here is derived from an EMBL/GenBank/DDBJ whole genome shotgun (WGS) entry which is preliminary data.</text>
</comment>
<reference evidence="7 8" key="1">
    <citation type="submission" date="2014-01" db="EMBL/GenBank/DDBJ databases">
        <title>Comparative genomics of Petrotoga.</title>
        <authorList>
            <person name="Chow K."/>
            <person name="Charchuk R."/>
            <person name="Nesbo C.L."/>
        </authorList>
    </citation>
    <scope>NUCLEOTIDE SEQUENCE [LARGE SCALE GENOMIC DNA]</scope>
    <source>
        <strain evidence="7 8">DSM 16923</strain>
    </source>
</reference>
<evidence type="ECO:0000256" key="4">
    <source>
        <dbReference type="PIRNR" id="PIRNR005054"/>
    </source>
</evidence>
<evidence type="ECO:0000256" key="5">
    <source>
        <dbReference type="PIRSR" id="PIRSR005054-1"/>
    </source>
</evidence>
<keyword evidence="2" id="KW-0694">RNA-binding</keyword>
<dbReference type="EMBL" id="JALY01000344">
    <property type="protein sequence ID" value="POZ89539.1"/>
    <property type="molecule type" value="Genomic_DNA"/>
</dbReference>
<dbReference type="Gene3D" id="3.30.70.1900">
    <property type="match status" value="1"/>
</dbReference>
<evidence type="ECO:0000313" key="7">
    <source>
        <dbReference type="EMBL" id="POZ89539.1"/>
    </source>
</evidence>
<keyword evidence="8" id="KW-1185">Reference proteome</keyword>